<name>A0ACC3SMK5_9PEZI</name>
<evidence type="ECO:0000313" key="2">
    <source>
        <dbReference type="Proteomes" id="UP001320706"/>
    </source>
</evidence>
<proteinExistence type="predicted"/>
<protein>
    <submittedName>
        <fullName evidence="1">54S ribosomal protein yml6, mitochondrial</fullName>
    </submittedName>
</protein>
<organism evidence="1 2">
    <name type="scientific">Zalaria obscura</name>
    <dbReference type="NCBI Taxonomy" id="2024903"/>
    <lineage>
        <taxon>Eukaryota</taxon>
        <taxon>Fungi</taxon>
        <taxon>Dikarya</taxon>
        <taxon>Ascomycota</taxon>
        <taxon>Pezizomycotina</taxon>
        <taxon>Dothideomycetes</taxon>
        <taxon>Dothideomycetidae</taxon>
        <taxon>Dothideales</taxon>
        <taxon>Zalariaceae</taxon>
        <taxon>Zalaria</taxon>
    </lineage>
</organism>
<keyword evidence="2" id="KW-1185">Reference proteome</keyword>
<reference evidence="1" key="1">
    <citation type="submission" date="2024-02" db="EMBL/GenBank/DDBJ databases">
        <title>Metagenome Assembled Genome of Zalaria obscura JY119.</title>
        <authorList>
            <person name="Vighnesh L."/>
            <person name="Jagadeeshwari U."/>
            <person name="Venkata Ramana C."/>
            <person name="Sasikala C."/>
        </authorList>
    </citation>
    <scope>NUCLEOTIDE SEQUENCE</scope>
    <source>
        <strain evidence="1">JY119</strain>
    </source>
</reference>
<dbReference type="Proteomes" id="UP001320706">
    <property type="component" value="Unassembled WGS sequence"/>
</dbReference>
<dbReference type="EMBL" id="JAMKPW020000002">
    <property type="protein sequence ID" value="KAK8219909.1"/>
    <property type="molecule type" value="Genomic_DNA"/>
</dbReference>
<gene>
    <name evidence="1" type="primary">yml6</name>
    <name evidence="1" type="ORF">M8818_000324</name>
</gene>
<sequence length="326" mass="36159">MASKRICRSAQALLNGSLAPTTSRNAVRHYHPSLTRSMATEPILPSETIAQSYENATLTSASTGPILTDTFSEPPPPAPASSTYSHRYQQPPNPFLKTATCTLHSFPSFEPTSYATYPGSHLLLPVRRDILHRAVIFEGDKTRQGTANVKWRDELKGSSKKVRPQKGTGSARLGDSKSPMLKGGAKAFGPKTRDFSTDLPRKIYDLAWRMALSYRYRRGELIVIDGEAEIDMAGPGTMRWVKEMLEWNKLGNAHGRSLFVTLKRRGRFFGTLESGDMGREAKAMKVGHVDVKDLLERGHVVIEKAALDRIFAEHSHDLESKVKLVA</sequence>
<keyword evidence="1" id="KW-0689">Ribosomal protein</keyword>
<accession>A0ACC3SMK5</accession>
<comment type="caution">
    <text evidence="1">The sequence shown here is derived from an EMBL/GenBank/DDBJ whole genome shotgun (WGS) entry which is preliminary data.</text>
</comment>
<keyword evidence="1" id="KW-0687">Ribonucleoprotein</keyword>
<evidence type="ECO:0000313" key="1">
    <source>
        <dbReference type="EMBL" id="KAK8219909.1"/>
    </source>
</evidence>